<organism evidence="1 2">
    <name type="scientific">Vigna mungo</name>
    <name type="common">Black gram</name>
    <name type="synonym">Phaseolus mungo</name>
    <dbReference type="NCBI Taxonomy" id="3915"/>
    <lineage>
        <taxon>Eukaryota</taxon>
        <taxon>Viridiplantae</taxon>
        <taxon>Streptophyta</taxon>
        <taxon>Embryophyta</taxon>
        <taxon>Tracheophyta</taxon>
        <taxon>Spermatophyta</taxon>
        <taxon>Magnoliopsida</taxon>
        <taxon>eudicotyledons</taxon>
        <taxon>Gunneridae</taxon>
        <taxon>Pentapetalae</taxon>
        <taxon>rosids</taxon>
        <taxon>fabids</taxon>
        <taxon>Fabales</taxon>
        <taxon>Fabaceae</taxon>
        <taxon>Papilionoideae</taxon>
        <taxon>50 kb inversion clade</taxon>
        <taxon>NPAAA clade</taxon>
        <taxon>indigoferoid/millettioid clade</taxon>
        <taxon>Phaseoleae</taxon>
        <taxon>Vigna</taxon>
    </lineage>
</organism>
<protein>
    <submittedName>
        <fullName evidence="1">Uncharacterized protein</fullName>
    </submittedName>
</protein>
<dbReference type="AlphaFoldDB" id="A0AAQ3S8T8"/>
<keyword evidence="2" id="KW-1185">Reference proteome</keyword>
<proteinExistence type="predicted"/>
<evidence type="ECO:0000313" key="1">
    <source>
        <dbReference type="EMBL" id="WVZ20673.1"/>
    </source>
</evidence>
<name>A0AAQ3S8T8_VIGMU</name>
<dbReference type="EMBL" id="CP144699">
    <property type="protein sequence ID" value="WVZ20673.1"/>
    <property type="molecule type" value="Genomic_DNA"/>
</dbReference>
<sequence>MQGLSWVSFACYEQDRSKIHYKRKLFFRANQFLNSNHFLLYLFFWCSEPTRFHRRPLYIYICIFFNSRCCSAAIRKHYLLPSNCKGMLQKLCRSYYEELMQ</sequence>
<dbReference type="Proteomes" id="UP001374535">
    <property type="component" value="Chromosome 2"/>
</dbReference>
<accession>A0AAQ3S8T8</accession>
<evidence type="ECO:0000313" key="2">
    <source>
        <dbReference type="Proteomes" id="UP001374535"/>
    </source>
</evidence>
<reference evidence="1 2" key="1">
    <citation type="journal article" date="2023" name="Life. Sci Alliance">
        <title>Evolutionary insights into 3D genome organization and epigenetic landscape of Vigna mungo.</title>
        <authorList>
            <person name="Junaid A."/>
            <person name="Singh B."/>
            <person name="Bhatia S."/>
        </authorList>
    </citation>
    <scope>NUCLEOTIDE SEQUENCE [LARGE SCALE GENOMIC DNA]</scope>
    <source>
        <strain evidence="1">Urdbean</strain>
    </source>
</reference>
<gene>
    <name evidence="1" type="ORF">V8G54_007995</name>
</gene>